<comment type="caution">
    <text evidence="4">The sequence shown here is derived from an EMBL/GenBank/DDBJ whole genome shotgun (WGS) entry which is preliminary data.</text>
</comment>
<feature type="region of interest" description="Disordered" evidence="2">
    <location>
        <begin position="153"/>
        <end position="179"/>
    </location>
</feature>
<proteinExistence type="predicted"/>
<feature type="compositionally biased region" description="Polar residues" evidence="2">
    <location>
        <begin position="156"/>
        <end position="167"/>
    </location>
</feature>
<dbReference type="Pfam" id="PF13682">
    <property type="entry name" value="CZB"/>
    <property type="match status" value="1"/>
</dbReference>
<evidence type="ECO:0000256" key="1">
    <source>
        <dbReference type="SAM" id="Coils"/>
    </source>
</evidence>
<dbReference type="Gene3D" id="1.20.120.30">
    <property type="entry name" value="Aspartate receptor, ligand-binding domain"/>
    <property type="match status" value="1"/>
</dbReference>
<gene>
    <name evidence="4" type="ORF">LCGC14_0025960</name>
</gene>
<dbReference type="AlphaFoldDB" id="A0A0F9YZ52"/>
<keyword evidence="1" id="KW-0175">Coiled coil</keyword>
<accession>A0A0F9YZ52</accession>
<protein>
    <recommendedName>
        <fullName evidence="3">Chemoreceptor zinc-binding domain-containing protein</fullName>
    </recommendedName>
</protein>
<reference evidence="4" key="1">
    <citation type="journal article" date="2015" name="Nature">
        <title>Complex archaea that bridge the gap between prokaryotes and eukaryotes.</title>
        <authorList>
            <person name="Spang A."/>
            <person name="Saw J.H."/>
            <person name="Jorgensen S.L."/>
            <person name="Zaremba-Niedzwiedzka K."/>
            <person name="Martijn J."/>
            <person name="Lind A.E."/>
            <person name="van Eijk R."/>
            <person name="Schleper C."/>
            <person name="Guy L."/>
            <person name="Ettema T.J."/>
        </authorList>
    </citation>
    <scope>NUCLEOTIDE SEQUENCE</scope>
</reference>
<feature type="coiled-coil region" evidence="1">
    <location>
        <begin position="189"/>
        <end position="216"/>
    </location>
</feature>
<dbReference type="EMBL" id="LAZR01000005">
    <property type="protein sequence ID" value="KKO10064.1"/>
    <property type="molecule type" value="Genomic_DNA"/>
</dbReference>
<evidence type="ECO:0000259" key="3">
    <source>
        <dbReference type="Pfam" id="PF13682"/>
    </source>
</evidence>
<name>A0A0F9YZ52_9ZZZZ</name>
<feature type="compositionally biased region" description="Low complexity" evidence="2">
    <location>
        <begin position="168"/>
        <end position="179"/>
    </location>
</feature>
<dbReference type="InterPro" id="IPR025991">
    <property type="entry name" value="Chemoreceptor_zinc-bind_dom"/>
</dbReference>
<dbReference type="SUPFAM" id="SSF58104">
    <property type="entry name" value="Methyl-accepting chemotaxis protein (MCP) signaling domain"/>
    <property type="match status" value="1"/>
</dbReference>
<feature type="domain" description="Chemoreceptor zinc-binding" evidence="3">
    <location>
        <begin position="272"/>
        <end position="337"/>
    </location>
</feature>
<sequence>MFTFMHPYQKIRRLEQELADLRAQLEATTPSPSCRLISMMKPSQSIGMLQARGAGMLTSLSTGIQEHADQLAGERATLTETLKLIATAEQAVETLNLRCQTSENANELPASPLVLAKTLHALSQLQVALARNAGHAQALAVNAALETAHSQGLLESHNQPDSYCRSNSQSQPISQTQPSPGLAVIADDIHRLALQMHQLSHQLSQLMEQINSQVREHSKALSLKRQATSETANVALSAKHAVNQLCDQTRHMHKVIHHSATAAFLHSAKLDHAVWKCQIYKQLLSANTDATLEDHHQCRLGRWYYHGEGHRRYARTDAYRALAGPHRRMHESGAEALKFAHMGDRNAQLAALGVMEEASEQLALQLNNLMEHAVYEAPYPSNHLPLAGAP</sequence>
<evidence type="ECO:0000256" key="2">
    <source>
        <dbReference type="SAM" id="MobiDB-lite"/>
    </source>
</evidence>
<evidence type="ECO:0000313" key="4">
    <source>
        <dbReference type="EMBL" id="KKO10064.1"/>
    </source>
</evidence>
<organism evidence="4">
    <name type="scientific">marine sediment metagenome</name>
    <dbReference type="NCBI Taxonomy" id="412755"/>
    <lineage>
        <taxon>unclassified sequences</taxon>
        <taxon>metagenomes</taxon>
        <taxon>ecological metagenomes</taxon>
    </lineage>
</organism>